<gene>
    <name evidence="2" type="ORF">TM448A00274_0010</name>
    <name evidence="3" type="ORF">TM448B00451_0003</name>
</gene>
<reference evidence="2" key="1">
    <citation type="submission" date="2020-03" db="EMBL/GenBank/DDBJ databases">
        <title>The deep terrestrial virosphere.</title>
        <authorList>
            <person name="Holmfeldt K."/>
            <person name="Nilsson E."/>
            <person name="Simone D."/>
            <person name="Lopez-Fernandez M."/>
            <person name="Wu X."/>
            <person name="de Brujin I."/>
            <person name="Lundin D."/>
            <person name="Andersson A."/>
            <person name="Bertilsson S."/>
            <person name="Dopson M."/>
        </authorList>
    </citation>
    <scope>NUCLEOTIDE SEQUENCE</scope>
    <source>
        <strain evidence="2">TM448A00274</strain>
        <strain evidence="3">TM448B00451</strain>
    </source>
</reference>
<dbReference type="EMBL" id="MT143996">
    <property type="protein sequence ID" value="QJA45726.1"/>
    <property type="molecule type" value="Genomic_DNA"/>
</dbReference>
<evidence type="ECO:0000313" key="3">
    <source>
        <dbReference type="EMBL" id="QJH95479.1"/>
    </source>
</evidence>
<dbReference type="EMBL" id="MT144621">
    <property type="protein sequence ID" value="QJH95479.1"/>
    <property type="molecule type" value="Genomic_DNA"/>
</dbReference>
<evidence type="ECO:0000313" key="2">
    <source>
        <dbReference type="EMBL" id="QJA45726.1"/>
    </source>
</evidence>
<accession>A0A6H1ZCT6</accession>
<evidence type="ECO:0008006" key="4">
    <source>
        <dbReference type="Google" id="ProtNLM"/>
    </source>
</evidence>
<protein>
    <recommendedName>
        <fullName evidence="4">Lin1244/Lin1753-like N-terminal domain-containing protein</fullName>
    </recommendedName>
</protein>
<proteinExistence type="predicted"/>
<sequence length="260" mass="30006">MARPERHDADYFPFYARDGKTLFILESKYQCKGTGFFCNVMRFLTLQKDHYFCIKAPEDRLYFFSKCKVDEVSGADMLDMMAVTGKIDKQLWVSGGVIVSQDLLTSLSDAYRKRLNRIITIAEIREKYISTGTNGVPGGSYAQAGVVSGVDKPQRKGKERKGKETKEDIEVRPPTLEEAISYFTDKGYKESTARQAWESYHVADWHDSRGKKIKNWKQKFIQIWFKDENRQGATIKHVNKAEQRDQSNRDVLREFAIGEN</sequence>
<feature type="compositionally biased region" description="Basic and acidic residues" evidence="1">
    <location>
        <begin position="152"/>
        <end position="169"/>
    </location>
</feature>
<organism evidence="2">
    <name type="scientific">viral metagenome</name>
    <dbReference type="NCBI Taxonomy" id="1070528"/>
    <lineage>
        <taxon>unclassified sequences</taxon>
        <taxon>metagenomes</taxon>
        <taxon>organismal metagenomes</taxon>
    </lineage>
</organism>
<feature type="region of interest" description="Disordered" evidence="1">
    <location>
        <begin position="144"/>
        <end position="169"/>
    </location>
</feature>
<dbReference type="AlphaFoldDB" id="A0A6H1ZCT6"/>
<name>A0A6H1ZCT6_9ZZZZ</name>
<evidence type="ECO:0000256" key="1">
    <source>
        <dbReference type="SAM" id="MobiDB-lite"/>
    </source>
</evidence>